<evidence type="ECO:0000313" key="2">
    <source>
        <dbReference type="EMBL" id="CUG93220.1"/>
    </source>
</evidence>
<keyword evidence="3" id="KW-1185">Reference proteome</keyword>
<protein>
    <submittedName>
        <fullName evidence="2">Uncharacterized protein</fullName>
    </submittedName>
</protein>
<dbReference type="EMBL" id="CYKH01002130">
    <property type="protein sequence ID" value="CUG93220.1"/>
    <property type="molecule type" value="Genomic_DNA"/>
</dbReference>
<name>A0A0S4JVR3_BODSA</name>
<dbReference type="AlphaFoldDB" id="A0A0S4JVR3"/>
<reference evidence="3" key="1">
    <citation type="submission" date="2015-09" db="EMBL/GenBank/DDBJ databases">
        <authorList>
            <consortium name="Pathogen Informatics"/>
        </authorList>
    </citation>
    <scope>NUCLEOTIDE SEQUENCE [LARGE SCALE GENOMIC DNA]</scope>
    <source>
        <strain evidence="3">Lake Konstanz</strain>
    </source>
</reference>
<sequence>MQKLVEVLRDNCSTNHRSVARQLQHQSPDADETRYDVHLTVGGRNSPLLTMIRCPIIVVSQPPQDPPAAAAFNNNNNNNINTIQPQQQQSDNNNNNNNDDDNTAAPAEPATTAVQQYIGDYELSHDSTIVRFRCRWFFLSDDGMYYPLSFHVCHRLDHCLQVGIPLGRDGERDYFLNSFVQRNRESLRSRPLLYCTDMPMSILNPDDDAGYEERFGGTAVCGKVVPTWSFFQEFRGNSVFTPLDFESSERLEAAFQSQEQDTSVVDVFLMPNLAGSDPQAQLRAPAPPGKYKLTFHRRNPGTAHARHIDSGVVKTVRRDFPSWLFLHDKGVWCPIDAGTATLMTMAAASGHTELNTLERKYDLVRFKQTNNLSGVERPLLRILSTISLAPEATVSDIQTWFPNNNNNNNNGGDDHLGIADRLTLAVNPDRTQRDIDAALRSGDRLQQVLAVINIFVVRFGCIVKGGIVRDAVVLGDVSQCKDIDVEVPIGAKLIHSVASLEADIDRNIMIVLEEYGLVIDSSVVADNLSSRGRFNTLGGDGGQYQIRKSLDALSEVSVEGGIFTLSLKSADKLGLATPFTMDVECVTHWNHAYHPPRNIDFSSNNLRLIPKSTVIAAATAPGFGGGAAPQRLRTSTTATANPLATINGKQMMAIYQSVPIGMSTADVIAQILVKKTCPVYDVEFVPKTTSPAAAPATGVPQSDNNTTFEAADGVMEVVVRAPTDKRHQVMLGRLGSMQRKGYSFVPLQSMSMAFTSYEN</sequence>
<proteinExistence type="predicted"/>
<accession>A0A0S4JVR3</accession>
<evidence type="ECO:0000256" key="1">
    <source>
        <dbReference type="SAM" id="MobiDB-lite"/>
    </source>
</evidence>
<feature type="region of interest" description="Disordered" evidence="1">
    <location>
        <begin position="64"/>
        <end position="106"/>
    </location>
</feature>
<gene>
    <name evidence="2" type="ORF">BSAL_41440</name>
</gene>
<evidence type="ECO:0000313" key="3">
    <source>
        <dbReference type="Proteomes" id="UP000051952"/>
    </source>
</evidence>
<dbReference type="VEuPathDB" id="TriTrypDB:BSAL_65565"/>
<organism evidence="2 3">
    <name type="scientific">Bodo saltans</name>
    <name type="common">Flagellated protozoan</name>
    <dbReference type="NCBI Taxonomy" id="75058"/>
    <lineage>
        <taxon>Eukaryota</taxon>
        <taxon>Discoba</taxon>
        <taxon>Euglenozoa</taxon>
        <taxon>Kinetoplastea</taxon>
        <taxon>Metakinetoplastina</taxon>
        <taxon>Eubodonida</taxon>
        <taxon>Bodonidae</taxon>
        <taxon>Bodo</taxon>
    </lineage>
</organism>
<dbReference type="Proteomes" id="UP000051952">
    <property type="component" value="Unassembled WGS sequence"/>
</dbReference>
<feature type="compositionally biased region" description="Low complexity" evidence="1">
    <location>
        <begin position="67"/>
        <end position="106"/>
    </location>
</feature>